<dbReference type="EMBL" id="JABKKF010000003">
    <property type="protein sequence ID" value="NPD91536.1"/>
    <property type="molecule type" value="Genomic_DNA"/>
</dbReference>
<dbReference type="Gene3D" id="3.40.630.30">
    <property type="match status" value="1"/>
</dbReference>
<dbReference type="RefSeq" id="WP_172274296.1">
    <property type="nucleotide sequence ID" value="NZ_CASGMU010000016.1"/>
</dbReference>
<name>A0ABX2AK29_9BACT</name>
<evidence type="ECO:0000313" key="1">
    <source>
        <dbReference type="EMBL" id="NPD91536.1"/>
    </source>
</evidence>
<dbReference type="InterPro" id="IPR016181">
    <property type="entry name" value="Acyl_CoA_acyltransferase"/>
</dbReference>
<evidence type="ECO:0008006" key="3">
    <source>
        <dbReference type="Google" id="ProtNLM"/>
    </source>
</evidence>
<evidence type="ECO:0000313" key="2">
    <source>
        <dbReference type="Proteomes" id="UP000714420"/>
    </source>
</evidence>
<dbReference type="SUPFAM" id="SSF55729">
    <property type="entry name" value="Acyl-CoA N-acyltransferases (Nat)"/>
    <property type="match status" value="1"/>
</dbReference>
<accession>A0ABX2AK29</accession>
<keyword evidence="2" id="KW-1185">Reference proteome</keyword>
<reference evidence="1 2" key="1">
    <citation type="submission" date="2020-05" db="EMBL/GenBank/DDBJ databases">
        <title>Distinct polysaccharide utilization as determinants for interspecies competition between intestinal Prevotella spp.</title>
        <authorList>
            <person name="Galvez E.J.C."/>
            <person name="Iljazovic A."/>
            <person name="Strowig T."/>
        </authorList>
    </citation>
    <scope>NUCLEOTIDE SEQUENCE [LARGE SCALE GENOMIC DNA]</scope>
    <source>
        <strain evidence="1 2">PMUR</strain>
    </source>
</reference>
<gene>
    <name evidence="1" type="ORF">HPS56_04065</name>
</gene>
<proteinExistence type="predicted"/>
<organism evidence="1 2">
    <name type="scientific">Xylanibacter muris</name>
    <dbReference type="NCBI Taxonomy" id="2736290"/>
    <lineage>
        <taxon>Bacteria</taxon>
        <taxon>Pseudomonadati</taxon>
        <taxon>Bacteroidota</taxon>
        <taxon>Bacteroidia</taxon>
        <taxon>Bacteroidales</taxon>
        <taxon>Prevotellaceae</taxon>
        <taxon>Xylanibacter</taxon>
    </lineage>
</organism>
<protein>
    <recommendedName>
        <fullName evidence="3">GNAT family N-acetyltransferase</fullName>
    </recommendedName>
</protein>
<sequence>MRIIETSAEEYRKRFAVFPHIYNSVEFSELNSRKAESLHYLLFENTKLRFGIILGEYEDGLYSPFSAPFGGFTSAKPQCFEFIDEAAGLLKAYSADMDRRVVITLPPEFYNVPRFAAEASSLWRAGRVRTPEVNYHFLLSDFSRYDMVLERNARKNLHKAMAVGMEFRRIESGDAAGIRRAYGVIQRNRAEQGYPLRMSYEDVVRTVEVIPADFFIVEHGGCDVAAALVFHVAIDVCQVIYWGDLREYSMLRPMNWLAYRVFEYYHKFGIRILDIGPSTEHGVPNYGLCAFKESIGCRSSLKLSFEI</sequence>
<comment type="caution">
    <text evidence="1">The sequence shown here is derived from an EMBL/GenBank/DDBJ whole genome shotgun (WGS) entry which is preliminary data.</text>
</comment>
<dbReference type="Proteomes" id="UP000714420">
    <property type="component" value="Unassembled WGS sequence"/>
</dbReference>